<dbReference type="PANTHER" id="PTHR32552">
    <property type="entry name" value="FERRICHROME IRON RECEPTOR-RELATED"/>
    <property type="match status" value="1"/>
</dbReference>
<accession>A0ABS7BKJ3</accession>
<dbReference type="Proteomes" id="UP000759103">
    <property type="component" value="Unassembled WGS sequence"/>
</dbReference>
<evidence type="ECO:0000256" key="17">
    <source>
        <dbReference type="SAM" id="SignalP"/>
    </source>
</evidence>
<dbReference type="Gene3D" id="2.170.130.10">
    <property type="entry name" value="TonB-dependent receptor, plug domain"/>
    <property type="match status" value="1"/>
</dbReference>
<evidence type="ECO:0000259" key="18">
    <source>
        <dbReference type="Pfam" id="PF00593"/>
    </source>
</evidence>
<comment type="similarity">
    <text evidence="2 14 15">Belongs to the TonB-dependent receptor family.</text>
</comment>
<dbReference type="Pfam" id="PF07715">
    <property type="entry name" value="Plug"/>
    <property type="match status" value="1"/>
</dbReference>
<feature type="chain" id="PRO_5045679031" evidence="17">
    <location>
        <begin position="22"/>
        <end position="763"/>
    </location>
</feature>
<dbReference type="InterPro" id="IPR000531">
    <property type="entry name" value="Beta-barrel_TonB"/>
</dbReference>
<keyword evidence="21" id="KW-1185">Reference proteome</keyword>
<sequence length="763" mass="82258">MNNKRAVWLLASIIAAGIALAAAPAAARPFAGLTDADSLVPVDAPAPADDSGDRDDILVTGERERRDGRSGAKTDTPLIALPQTVTVIDEDELTRRNALSINQALGYVAGVAPNQRGNVATRYDQLFLRGFTPGVFMDGMRQQGGVYSSPQTDFHLVESVDVIKGPASVLYGSGTPGGLINLTSKLPYAEAGGRIELAGGNFDLLRSAIDLNQPLDRDGRWQFRVIAGGERSDGFLRHTRNRRYYARPMLTFAPDDRTSVTLILSYQRDPEASSYSGVPAYGSALPNPFGTLPVDLNVSEPGYEAFDRKQKSATLLFRHRLSDALTWTTNARYYDVDLHYRQIYLSAFRTAGTGAARATDFSTIVRGGGGSDERFRTTTLDNRLAAELATGPVRHVVLAGLDYAHNEGRNDQGFLTGETSDPATSISDFNLFAPRYGGTLPSFALTQTRNFRRIDQTGAYVQDQMTLGGLNLIASGRWDWYDQLTRNRTSGAVTRSSQTAFTARLGALYETEWGMAPFASYAESFEPQTGATFEGIAFVPVTGRQYEAGLKFQPRGTEALFTLSVFDLRRQNVPVADPSRPNFQIQVGEVKVRGIELDGRGEVAPGVSVVVAGSYTDPLVTSGTVAVGSGGQLAGVTGTRPLGVPRWSASSFLSWDLGDSVAGALGGVSVGGGVRYVGESDGTASYVRNNATIVERFDSPGYVLADALLGYDFGALDRRWDGLSLSVNASNLFDTRHIASCFFNNSCYYGASRTVMGTLRYAW</sequence>
<evidence type="ECO:0000256" key="11">
    <source>
        <dbReference type="ARBA" id="ARBA00023136"/>
    </source>
</evidence>
<dbReference type="PANTHER" id="PTHR32552:SF68">
    <property type="entry name" value="FERRICHROME OUTER MEMBRANE TRANSPORTER_PHAGE RECEPTOR"/>
    <property type="match status" value="1"/>
</dbReference>
<dbReference type="Gene3D" id="2.40.170.20">
    <property type="entry name" value="TonB-dependent receptor, beta-barrel domain"/>
    <property type="match status" value="1"/>
</dbReference>
<name>A0ABS7BKJ3_9SPHN</name>
<dbReference type="NCBIfam" id="TIGR01783">
    <property type="entry name" value="TonB-siderophor"/>
    <property type="match status" value="1"/>
</dbReference>
<evidence type="ECO:0000256" key="8">
    <source>
        <dbReference type="ARBA" id="ARBA00023004"/>
    </source>
</evidence>
<keyword evidence="4 14" id="KW-1134">Transmembrane beta strand</keyword>
<keyword evidence="9" id="KW-0406">Ion transport</keyword>
<keyword evidence="8" id="KW-0408">Iron</keyword>
<evidence type="ECO:0000256" key="1">
    <source>
        <dbReference type="ARBA" id="ARBA00004571"/>
    </source>
</evidence>
<evidence type="ECO:0000313" key="21">
    <source>
        <dbReference type="Proteomes" id="UP000759103"/>
    </source>
</evidence>
<evidence type="ECO:0000256" key="13">
    <source>
        <dbReference type="ARBA" id="ARBA00023237"/>
    </source>
</evidence>
<keyword evidence="7 17" id="KW-0732">Signal</keyword>
<dbReference type="InterPro" id="IPR039426">
    <property type="entry name" value="TonB-dep_rcpt-like"/>
</dbReference>
<dbReference type="EMBL" id="JAHXZN010000001">
    <property type="protein sequence ID" value="MBW6530130.1"/>
    <property type="molecule type" value="Genomic_DNA"/>
</dbReference>
<keyword evidence="12 20" id="KW-0675">Receptor</keyword>
<feature type="domain" description="TonB-dependent receptor plug" evidence="19">
    <location>
        <begin position="79"/>
        <end position="178"/>
    </location>
</feature>
<keyword evidence="5" id="KW-0410">Iron transport</keyword>
<feature type="region of interest" description="Disordered" evidence="16">
    <location>
        <begin position="42"/>
        <end position="75"/>
    </location>
</feature>
<dbReference type="InterPro" id="IPR037066">
    <property type="entry name" value="Plug_dom_sf"/>
</dbReference>
<evidence type="ECO:0000256" key="2">
    <source>
        <dbReference type="ARBA" id="ARBA00009810"/>
    </source>
</evidence>
<dbReference type="PROSITE" id="PS52016">
    <property type="entry name" value="TONB_DEPENDENT_REC_3"/>
    <property type="match status" value="1"/>
</dbReference>
<feature type="signal peptide" evidence="17">
    <location>
        <begin position="1"/>
        <end position="21"/>
    </location>
</feature>
<evidence type="ECO:0000256" key="12">
    <source>
        <dbReference type="ARBA" id="ARBA00023170"/>
    </source>
</evidence>
<keyword evidence="11 14" id="KW-0472">Membrane</keyword>
<keyword evidence="6 14" id="KW-0812">Transmembrane</keyword>
<dbReference type="InterPro" id="IPR010105">
    <property type="entry name" value="TonB_sidphr_rcpt"/>
</dbReference>
<evidence type="ECO:0000256" key="4">
    <source>
        <dbReference type="ARBA" id="ARBA00022452"/>
    </source>
</evidence>
<protein>
    <submittedName>
        <fullName evidence="20">TonB-dependent siderophore receptor</fullName>
    </submittedName>
</protein>
<keyword evidence="13 14" id="KW-0998">Cell outer membrane</keyword>
<keyword evidence="10 15" id="KW-0798">TonB box</keyword>
<proteinExistence type="inferred from homology"/>
<reference evidence="20 21" key="1">
    <citation type="submission" date="2021-07" db="EMBL/GenBank/DDBJ databases">
        <title>Sphingomonas sp.</title>
        <authorList>
            <person name="Feng G."/>
            <person name="Li J."/>
            <person name="Pan M."/>
        </authorList>
    </citation>
    <scope>NUCLEOTIDE SEQUENCE [LARGE SCALE GENOMIC DNA]</scope>
    <source>
        <strain evidence="20 21">RRHST34</strain>
    </source>
</reference>
<dbReference type="InterPro" id="IPR036942">
    <property type="entry name" value="Beta-barrel_TonB_sf"/>
</dbReference>
<evidence type="ECO:0000256" key="7">
    <source>
        <dbReference type="ARBA" id="ARBA00022729"/>
    </source>
</evidence>
<feature type="domain" description="TonB-dependent receptor-like beta-barrel" evidence="18">
    <location>
        <begin position="254"/>
        <end position="732"/>
    </location>
</feature>
<dbReference type="InterPro" id="IPR012910">
    <property type="entry name" value="Plug_dom"/>
</dbReference>
<evidence type="ECO:0000256" key="3">
    <source>
        <dbReference type="ARBA" id="ARBA00022448"/>
    </source>
</evidence>
<evidence type="ECO:0000259" key="19">
    <source>
        <dbReference type="Pfam" id="PF07715"/>
    </source>
</evidence>
<comment type="caution">
    <text evidence="20">The sequence shown here is derived from an EMBL/GenBank/DDBJ whole genome shotgun (WGS) entry which is preliminary data.</text>
</comment>
<dbReference type="RefSeq" id="WP_219747532.1">
    <property type="nucleotide sequence ID" value="NZ_JAHXZN010000001.1"/>
</dbReference>
<evidence type="ECO:0000256" key="6">
    <source>
        <dbReference type="ARBA" id="ARBA00022692"/>
    </source>
</evidence>
<evidence type="ECO:0000256" key="14">
    <source>
        <dbReference type="PROSITE-ProRule" id="PRU01360"/>
    </source>
</evidence>
<evidence type="ECO:0000256" key="9">
    <source>
        <dbReference type="ARBA" id="ARBA00023065"/>
    </source>
</evidence>
<comment type="subcellular location">
    <subcellularLocation>
        <location evidence="1 14">Cell outer membrane</location>
        <topology evidence="1 14">Multi-pass membrane protein</topology>
    </subcellularLocation>
</comment>
<keyword evidence="3 14" id="KW-0813">Transport</keyword>
<evidence type="ECO:0000256" key="5">
    <source>
        <dbReference type="ARBA" id="ARBA00022496"/>
    </source>
</evidence>
<dbReference type="CDD" id="cd01347">
    <property type="entry name" value="ligand_gated_channel"/>
    <property type="match status" value="1"/>
</dbReference>
<dbReference type="Pfam" id="PF00593">
    <property type="entry name" value="TonB_dep_Rec_b-barrel"/>
    <property type="match status" value="1"/>
</dbReference>
<evidence type="ECO:0000313" key="20">
    <source>
        <dbReference type="EMBL" id="MBW6530130.1"/>
    </source>
</evidence>
<feature type="compositionally biased region" description="Basic and acidic residues" evidence="16">
    <location>
        <begin position="54"/>
        <end position="72"/>
    </location>
</feature>
<gene>
    <name evidence="20" type="ORF">KZ820_05225</name>
</gene>
<evidence type="ECO:0000256" key="15">
    <source>
        <dbReference type="RuleBase" id="RU003357"/>
    </source>
</evidence>
<organism evidence="20 21">
    <name type="scientific">Sphingomonas citri</name>
    <dbReference type="NCBI Taxonomy" id="2862499"/>
    <lineage>
        <taxon>Bacteria</taxon>
        <taxon>Pseudomonadati</taxon>
        <taxon>Pseudomonadota</taxon>
        <taxon>Alphaproteobacteria</taxon>
        <taxon>Sphingomonadales</taxon>
        <taxon>Sphingomonadaceae</taxon>
        <taxon>Sphingomonas</taxon>
    </lineage>
</organism>
<evidence type="ECO:0000256" key="16">
    <source>
        <dbReference type="SAM" id="MobiDB-lite"/>
    </source>
</evidence>
<dbReference type="SUPFAM" id="SSF56935">
    <property type="entry name" value="Porins"/>
    <property type="match status" value="1"/>
</dbReference>
<evidence type="ECO:0000256" key="10">
    <source>
        <dbReference type="ARBA" id="ARBA00023077"/>
    </source>
</evidence>